<comment type="caution">
    <text evidence="1">The sequence shown here is derived from an EMBL/GenBank/DDBJ whole genome shotgun (WGS) entry which is preliminary data.</text>
</comment>
<proteinExistence type="predicted"/>
<name>A0ABQ7GXU3_DUNSA</name>
<dbReference type="Proteomes" id="UP000815325">
    <property type="component" value="Unassembled WGS sequence"/>
</dbReference>
<evidence type="ECO:0000313" key="2">
    <source>
        <dbReference type="Proteomes" id="UP000815325"/>
    </source>
</evidence>
<keyword evidence="2" id="KW-1185">Reference proteome</keyword>
<dbReference type="EMBL" id="MU069544">
    <property type="protein sequence ID" value="KAF5839424.1"/>
    <property type="molecule type" value="Genomic_DNA"/>
</dbReference>
<protein>
    <submittedName>
        <fullName evidence="1">Uncharacterized protein</fullName>
    </submittedName>
</protein>
<accession>A0ABQ7GXU3</accession>
<reference evidence="1" key="1">
    <citation type="submission" date="2017-08" db="EMBL/GenBank/DDBJ databases">
        <authorList>
            <person name="Polle J.E."/>
            <person name="Barry K."/>
            <person name="Cushman J."/>
            <person name="Schmutz J."/>
            <person name="Tran D."/>
            <person name="Hathwaick L.T."/>
            <person name="Yim W.C."/>
            <person name="Jenkins J."/>
            <person name="Mckie-Krisberg Z.M."/>
            <person name="Prochnik S."/>
            <person name="Lindquist E."/>
            <person name="Dockter R.B."/>
            <person name="Adam C."/>
            <person name="Molina H."/>
            <person name="Bunkerborg J."/>
            <person name="Jin E."/>
            <person name="Buchheim M."/>
            <person name="Magnuson J."/>
        </authorList>
    </citation>
    <scope>NUCLEOTIDE SEQUENCE</scope>
    <source>
        <strain evidence="1">CCAP 19/18</strain>
    </source>
</reference>
<sequence>MRPTICLLPQPSASDRKLPRCLKSSASYQQPPASVNAVQCKSTAAASNHCVSVISLSRGSKPQSTEGCRKALKVAAKH</sequence>
<gene>
    <name evidence="1" type="ORF">DUNSADRAFT_826</name>
</gene>
<organism evidence="1 2">
    <name type="scientific">Dunaliella salina</name>
    <name type="common">Green alga</name>
    <name type="synonym">Protococcus salinus</name>
    <dbReference type="NCBI Taxonomy" id="3046"/>
    <lineage>
        <taxon>Eukaryota</taxon>
        <taxon>Viridiplantae</taxon>
        <taxon>Chlorophyta</taxon>
        <taxon>core chlorophytes</taxon>
        <taxon>Chlorophyceae</taxon>
        <taxon>CS clade</taxon>
        <taxon>Chlamydomonadales</taxon>
        <taxon>Dunaliellaceae</taxon>
        <taxon>Dunaliella</taxon>
    </lineage>
</organism>
<evidence type="ECO:0000313" key="1">
    <source>
        <dbReference type="EMBL" id="KAF5839424.1"/>
    </source>
</evidence>